<evidence type="ECO:0000313" key="3">
    <source>
        <dbReference type="EMBL" id="OUR97348.1"/>
    </source>
</evidence>
<dbReference type="PANTHER" id="PTHR43228:SF1">
    <property type="entry name" value="TWO-COMPONENT RESPONSE REGULATOR ARR22"/>
    <property type="match status" value="1"/>
</dbReference>
<proteinExistence type="predicted"/>
<dbReference type="InterPro" id="IPR011006">
    <property type="entry name" value="CheY-like_superfamily"/>
</dbReference>
<protein>
    <recommendedName>
        <fullName evidence="2">Response regulatory domain-containing protein</fullName>
    </recommendedName>
</protein>
<dbReference type="SMART" id="SM00448">
    <property type="entry name" value="REC"/>
    <property type="match status" value="1"/>
</dbReference>
<dbReference type="PANTHER" id="PTHR43228">
    <property type="entry name" value="TWO-COMPONENT RESPONSE REGULATOR"/>
    <property type="match status" value="1"/>
</dbReference>
<feature type="modified residue" description="4-aspartylphosphate" evidence="1">
    <location>
        <position position="197"/>
    </location>
</feature>
<evidence type="ECO:0000256" key="1">
    <source>
        <dbReference type="PROSITE-ProRule" id="PRU00169"/>
    </source>
</evidence>
<accession>A0A1Y5F8X8</accession>
<feature type="domain" description="Response regulatory" evidence="2">
    <location>
        <begin position="147"/>
        <end position="262"/>
    </location>
</feature>
<dbReference type="EMBL" id="MAAO01000006">
    <property type="protein sequence ID" value="OUR97348.1"/>
    <property type="molecule type" value="Genomic_DNA"/>
</dbReference>
<evidence type="ECO:0000313" key="4">
    <source>
        <dbReference type="Proteomes" id="UP000196531"/>
    </source>
</evidence>
<sequence length="266" mass="30525">MVTEKQNIEKENKREALEYIEQTELCIHYILSKESQLSREYGTILTSIQSLKNSLIKFGLSSESDLVQMIEDIVKIYENKKEFSESDLNAILSSLAIVAYRLEGNDHSISPRLFEDIKHLLGDHSCDLSQSLKRLDTKHVMDDHFLKVLVIDDDPDYQVLLKAKLSNFCNIDFCSSADEGIGLIKENPKNYQVIFCDYKMPDENGLYLVDVLRTLDFDIPIVVFSANATTTDLKEILEREVYSYIDKLDGINPFKLVINKIQRKAA</sequence>
<evidence type="ECO:0000259" key="2">
    <source>
        <dbReference type="PROSITE" id="PS50110"/>
    </source>
</evidence>
<dbReference type="Proteomes" id="UP000196531">
    <property type="component" value="Unassembled WGS sequence"/>
</dbReference>
<gene>
    <name evidence="3" type="ORF">A9Q84_13570</name>
</gene>
<name>A0A1Y5F8X8_9BACT</name>
<dbReference type="AlphaFoldDB" id="A0A1Y5F8X8"/>
<dbReference type="PROSITE" id="PS50110">
    <property type="entry name" value="RESPONSE_REGULATORY"/>
    <property type="match status" value="1"/>
</dbReference>
<reference evidence="4" key="1">
    <citation type="journal article" date="2017" name="Proc. Natl. Acad. Sci. U.S.A.">
        <title>Simulation of Deepwater Horizon oil plume reveals substrate specialization within a complex community of hydrocarbon-degraders.</title>
        <authorList>
            <person name="Hu P."/>
            <person name="Dubinsky E.A."/>
            <person name="Probst A.J."/>
            <person name="Wang J."/>
            <person name="Sieber C.M.K."/>
            <person name="Tom L.M."/>
            <person name="Gardinali P."/>
            <person name="Banfield J.F."/>
            <person name="Atlas R.M."/>
            <person name="Andersen G.L."/>
        </authorList>
    </citation>
    <scope>NUCLEOTIDE SEQUENCE [LARGE SCALE GENOMIC DNA]</scope>
</reference>
<dbReference type="Gene3D" id="3.40.50.2300">
    <property type="match status" value="1"/>
</dbReference>
<organism evidence="3 4">
    <name type="scientific">Halobacteriovorax marinus</name>
    <dbReference type="NCBI Taxonomy" id="97084"/>
    <lineage>
        <taxon>Bacteria</taxon>
        <taxon>Pseudomonadati</taxon>
        <taxon>Bdellovibrionota</taxon>
        <taxon>Bacteriovoracia</taxon>
        <taxon>Bacteriovoracales</taxon>
        <taxon>Halobacteriovoraceae</taxon>
        <taxon>Halobacteriovorax</taxon>
    </lineage>
</organism>
<dbReference type="SUPFAM" id="SSF52172">
    <property type="entry name" value="CheY-like"/>
    <property type="match status" value="1"/>
</dbReference>
<dbReference type="InterPro" id="IPR052048">
    <property type="entry name" value="ST_Response_Regulator"/>
</dbReference>
<dbReference type="Pfam" id="PF00072">
    <property type="entry name" value="Response_reg"/>
    <property type="match status" value="1"/>
</dbReference>
<comment type="caution">
    <text evidence="3">The sequence shown here is derived from an EMBL/GenBank/DDBJ whole genome shotgun (WGS) entry which is preliminary data.</text>
</comment>
<keyword evidence="1" id="KW-0597">Phosphoprotein</keyword>
<dbReference type="GO" id="GO:0000160">
    <property type="term" value="P:phosphorelay signal transduction system"/>
    <property type="evidence" value="ECO:0007669"/>
    <property type="project" value="InterPro"/>
</dbReference>
<dbReference type="CDD" id="cd00156">
    <property type="entry name" value="REC"/>
    <property type="match status" value="1"/>
</dbReference>
<dbReference type="InterPro" id="IPR001789">
    <property type="entry name" value="Sig_transdc_resp-reg_receiver"/>
</dbReference>